<dbReference type="Gene3D" id="2.60.120.260">
    <property type="entry name" value="Galactose-binding domain-like"/>
    <property type="match status" value="1"/>
</dbReference>
<accession>A0A8F9TUZ7</accession>
<dbReference type="Proteomes" id="UP000825051">
    <property type="component" value="Chromosome"/>
</dbReference>
<dbReference type="SMART" id="SM00710">
    <property type="entry name" value="PbH1"/>
    <property type="match status" value="5"/>
</dbReference>
<keyword evidence="4" id="KW-1185">Reference proteome</keyword>
<dbReference type="InterPro" id="IPR012334">
    <property type="entry name" value="Pectin_lyas_fold"/>
</dbReference>
<dbReference type="Gene3D" id="2.160.20.10">
    <property type="entry name" value="Single-stranded right-handed beta-helix, Pectin lyase-like"/>
    <property type="match status" value="1"/>
</dbReference>
<evidence type="ECO:0000313" key="3">
    <source>
        <dbReference type="EMBL" id="QYM78567.1"/>
    </source>
</evidence>
<dbReference type="EMBL" id="CP080507">
    <property type="protein sequence ID" value="QYM78567.1"/>
    <property type="molecule type" value="Genomic_DNA"/>
</dbReference>
<dbReference type="InterPro" id="IPR000535">
    <property type="entry name" value="MSP_dom"/>
</dbReference>
<dbReference type="RefSeq" id="WP_220161671.1">
    <property type="nucleotide sequence ID" value="NZ_CP080507.1"/>
</dbReference>
<name>A0A8F9TUZ7_9BACT</name>
<dbReference type="InterPro" id="IPR011050">
    <property type="entry name" value="Pectin_lyase_fold/virulence"/>
</dbReference>
<reference evidence="3" key="1">
    <citation type="submission" date="2021-08" db="EMBL/GenBank/DDBJ databases">
        <title>Genome of a novel bacterium of the phylum Verrucomicrobia, Oleiharenicola sp. KSB-15.</title>
        <authorList>
            <person name="Chung J.-H."/>
            <person name="Ahn J.-H."/>
            <person name="Yoon Y."/>
            <person name="Kim D.-Y."/>
            <person name="An S.-H."/>
            <person name="Park I."/>
            <person name="Yeon J."/>
        </authorList>
    </citation>
    <scope>NUCLEOTIDE SEQUENCE</scope>
    <source>
        <strain evidence="3">KSB-15</strain>
    </source>
</reference>
<protein>
    <submittedName>
        <fullName evidence="3">Right-handed parallel beta-helix repeat-containing protein</fullName>
    </submittedName>
</protein>
<dbReference type="InterPro" id="IPR006626">
    <property type="entry name" value="PbH1"/>
</dbReference>
<dbReference type="AlphaFoldDB" id="A0A8F9TUZ7"/>
<dbReference type="Pfam" id="PF19190">
    <property type="entry name" value="BACON_2"/>
    <property type="match status" value="1"/>
</dbReference>
<feature type="domain" description="MSP" evidence="2">
    <location>
        <begin position="541"/>
        <end position="668"/>
    </location>
</feature>
<dbReference type="InterPro" id="IPR013783">
    <property type="entry name" value="Ig-like_fold"/>
</dbReference>
<dbReference type="InterPro" id="IPR024361">
    <property type="entry name" value="BACON"/>
</dbReference>
<evidence type="ECO:0000259" key="2">
    <source>
        <dbReference type="PROSITE" id="PS50202"/>
    </source>
</evidence>
<gene>
    <name evidence="3" type="ORF">K0B96_14880</name>
</gene>
<sequence>MKSLLSVGCLALALVSLAIAGEPVIPVFQLKPGQLETAPSFEACSYYFRPTDVAGRGYAVEFRRTGDTAWQRAFEPVCDQPVGIWKGSLFNLTEDTDWQVRVLSSSGAEIIGPQGFHTWSSHPPIARIIDLSQLAPGPKGWVISDQGQPDGWIKYTAPAGWKLECAYDAKDLSGAAITFSGASHVILENITVVGGARYGILVENSESVRILNCEVTGWGRVGVQQFTNTGARGKYADAAGELINLDGGITITRSARTVVERCYVHDPRHRANSWMYSHPAGPSAVFVNFARGGTVLRWNDFVGSDEHRWNDVVESASNSAPDGGFFRDSDISGNFLAFGNDDGIELEGGGMNVRFYRNKIEGTTCGISTGPCFVGPQFVYGNLVANPGDEAGLALMFFKNSHRAEQGGKRHFVNNTLYGLNCSAYGSYGRPTGSGRLGYMRNNVFVGNAARLPGDWARREDFDGDLFWLEGSVEASRSFLNGLLKVGQEMQGAAGDPHFVAPEEGDFHLGADSPARQRALAVANLTVAGAHLGALADDATEVPFRPLALTATPRQLDFSAPEKNARMQVTLRVPAGAKEAVPFVIRKNRVATWFDVSPATGTVAPGETVTLTVTVDPAALRGRPRFKGAFLVRTPSGLSRPVSVYAAVDFHEDLRPASAPDTVYLDAVTLADGKRRLSDAGAPVGGKYLALNAGDASVAARFVLPRGGRYALLARAGIGREVMKKRNFALTLDGAMKPANVPLNTDYEWNTGATNVRVVFLHDLGELAPGDHELRLQLTGGEIGLHELIITDNPAAFFADTWQREKK</sequence>
<dbReference type="SUPFAM" id="SSF51126">
    <property type="entry name" value="Pectin lyase-like"/>
    <property type="match status" value="1"/>
</dbReference>
<organism evidence="3 4">
    <name type="scientific">Horticoccus luteus</name>
    <dbReference type="NCBI Taxonomy" id="2862869"/>
    <lineage>
        <taxon>Bacteria</taxon>
        <taxon>Pseudomonadati</taxon>
        <taxon>Verrucomicrobiota</taxon>
        <taxon>Opitutia</taxon>
        <taxon>Opitutales</taxon>
        <taxon>Opitutaceae</taxon>
        <taxon>Horticoccus</taxon>
    </lineage>
</organism>
<dbReference type="KEGG" id="ole:K0B96_14880"/>
<feature type="chain" id="PRO_5034808168" evidence="1">
    <location>
        <begin position="21"/>
        <end position="807"/>
    </location>
</feature>
<evidence type="ECO:0000313" key="4">
    <source>
        <dbReference type="Proteomes" id="UP000825051"/>
    </source>
</evidence>
<dbReference type="PROSITE" id="PS50202">
    <property type="entry name" value="MSP"/>
    <property type="match status" value="1"/>
</dbReference>
<feature type="signal peptide" evidence="1">
    <location>
        <begin position="1"/>
        <end position="20"/>
    </location>
</feature>
<proteinExistence type="predicted"/>
<dbReference type="Gene3D" id="2.60.40.10">
    <property type="entry name" value="Immunoglobulins"/>
    <property type="match status" value="1"/>
</dbReference>
<evidence type="ECO:0000256" key="1">
    <source>
        <dbReference type="SAM" id="SignalP"/>
    </source>
</evidence>
<keyword evidence="1" id="KW-0732">Signal</keyword>